<feature type="signal peptide" evidence="1">
    <location>
        <begin position="1"/>
        <end position="21"/>
    </location>
</feature>
<dbReference type="InterPro" id="IPR036645">
    <property type="entry name" value="Elafin-like_sf"/>
</dbReference>
<dbReference type="SUPFAM" id="SSF57256">
    <property type="entry name" value="Elafin-like"/>
    <property type="match status" value="2"/>
</dbReference>
<dbReference type="Pfam" id="PF00095">
    <property type="entry name" value="WAP"/>
    <property type="match status" value="2"/>
</dbReference>
<reference evidence="3" key="1">
    <citation type="submission" date="2025-08" db="UniProtKB">
        <authorList>
            <consortium name="Ensembl"/>
        </authorList>
    </citation>
    <scope>IDENTIFICATION</scope>
</reference>
<feature type="chain" id="PRO_5025393800" description="WAP domain-containing protein" evidence="1">
    <location>
        <begin position="22"/>
        <end position="150"/>
    </location>
</feature>
<keyword evidence="4" id="KW-1185">Reference proteome</keyword>
<accession>A0A673K8I5</accession>
<sequence>MTARVCFSLIAVLFCVSVCLSTRDTEGAATGGLLTSLLRGKKYIRTSEPAKPGVCPRKNLEVAVSGVCVGSCSYDHDCPNNQKCCRSGCGRQCMPPYNAKPGVCPRKDLEAMLGVCAEMCSHDSDCPNDEKCCSNGCGHHKTCVMWIFIL</sequence>
<dbReference type="GO" id="GO:0004867">
    <property type="term" value="F:serine-type endopeptidase inhibitor activity"/>
    <property type="evidence" value="ECO:0007669"/>
    <property type="project" value="TreeGrafter"/>
</dbReference>
<dbReference type="GO" id="GO:0005615">
    <property type="term" value="C:extracellular space"/>
    <property type="evidence" value="ECO:0007669"/>
    <property type="project" value="TreeGrafter"/>
</dbReference>
<dbReference type="PROSITE" id="PS51390">
    <property type="entry name" value="WAP"/>
    <property type="match status" value="2"/>
</dbReference>
<evidence type="ECO:0000256" key="1">
    <source>
        <dbReference type="SAM" id="SignalP"/>
    </source>
</evidence>
<dbReference type="Gene3D" id="4.10.75.10">
    <property type="entry name" value="Elafin-like"/>
    <property type="match status" value="2"/>
</dbReference>
<dbReference type="Proteomes" id="UP000472270">
    <property type="component" value="Unassembled WGS sequence"/>
</dbReference>
<dbReference type="AlphaFoldDB" id="A0A673K8I5"/>
<evidence type="ECO:0000313" key="4">
    <source>
        <dbReference type="Proteomes" id="UP000472270"/>
    </source>
</evidence>
<feature type="domain" description="WAP" evidence="2">
    <location>
        <begin position="98"/>
        <end position="147"/>
    </location>
</feature>
<dbReference type="Ensembl" id="ENSSRHT00000062395.1">
    <property type="protein sequence ID" value="ENSSRHP00000060711.1"/>
    <property type="gene ID" value="ENSSRHG00000030369.1"/>
</dbReference>
<dbReference type="CDD" id="cd00199">
    <property type="entry name" value="WAP"/>
    <property type="match status" value="1"/>
</dbReference>
<proteinExistence type="predicted"/>
<evidence type="ECO:0000259" key="2">
    <source>
        <dbReference type="PROSITE" id="PS51390"/>
    </source>
</evidence>
<protein>
    <recommendedName>
        <fullName evidence="2">WAP domain-containing protein</fullName>
    </recommendedName>
</protein>
<dbReference type="GO" id="GO:0019731">
    <property type="term" value="P:antibacterial humoral response"/>
    <property type="evidence" value="ECO:0007669"/>
    <property type="project" value="TreeGrafter"/>
</dbReference>
<dbReference type="PRINTS" id="PR00003">
    <property type="entry name" value="4DISULPHCORE"/>
</dbReference>
<dbReference type="SMART" id="SM00217">
    <property type="entry name" value="WAP"/>
    <property type="match status" value="2"/>
</dbReference>
<dbReference type="PANTHER" id="PTHR19441:SF95">
    <property type="entry name" value="PERLWAPIN ISOFORM X1"/>
    <property type="match status" value="1"/>
</dbReference>
<evidence type="ECO:0000313" key="3">
    <source>
        <dbReference type="Ensembl" id="ENSSRHP00000060711.1"/>
    </source>
</evidence>
<dbReference type="GO" id="GO:0045087">
    <property type="term" value="P:innate immune response"/>
    <property type="evidence" value="ECO:0007669"/>
    <property type="project" value="TreeGrafter"/>
</dbReference>
<reference evidence="3" key="2">
    <citation type="submission" date="2025-09" db="UniProtKB">
        <authorList>
            <consortium name="Ensembl"/>
        </authorList>
    </citation>
    <scope>IDENTIFICATION</scope>
</reference>
<organism evidence="3 4">
    <name type="scientific">Sinocyclocheilus rhinocerous</name>
    <dbReference type="NCBI Taxonomy" id="307959"/>
    <lineage>
        <taxon>Eukaryota</taxon>
        <taxon>Metazoa</taxon>
        <taxon>Chordata</taxon>
        <taxon>Craniata</taxon>
        <taxon>Vertebrata</taxon>
        <taxon>Euteleostomi</taxon>
        <taxon>Actinopterygii</taxon>
        <taxon>Neopterygii</taxon>
        <taxon>Teleostei</taxon>
        <taxon>Ostariophysi</taxon>
        <taxon>Cypriniformes</taxon>
        <taxon>Cyprinidae</taxon>
        <taxon>Cyprininae</taxon>
        <taxon>Sinocyclocheilus</taxon>
    </lineage>
</organism>
<keyword evidence="1" id="KW-0732">Signal</keyword>
<dbReference type="InterPro" id="IPR008197">
    <property type="entry name" value="WAP_dom"/>
</dbReference>
<dbReference type="PANTHER" id="PTHR19441">
    <property type="entry name" value="WHEY ACDIC PROTEIN WAP"/>
    <property type="match status" value="1"/>
</dbReference>
<dbReference type="InterPro" id="IPR050514">
    <property type="entry name" value="WAP_four-disulfide_core"/>
</dbReference>
<name>A0A673K8I5_9TELE</name>
<feature type="domain" description="WAP" evidence="2">
    <location>
        <begin position="48"/>
        <end position="97"/>
    </location>
</feature>